<dbReference type="InterPro" id="IPR009075">
    <property type="entry name" value="AcylCo_DH/oxidase_C"/>
</dbReference>
<keyword evidence="4 5" id="KW-0274">FAD</keyword>
<dbReference type="InterPro" id="IPR037069">
    <property type="entry name" value="AcylCoA_DH/ox_N_sf"/>
</dbReference>
<dbReference type="PANTHER" id="PTHR43884">
    <property type="entry name" value="ACYL-COA DEHYDROGENASE"/>
    <property type="match status" value="1"/>
</dbReference>
<protein>
    <submittedName>
        <fullName evidence="8">Acyl-CoA dehydrogenase</fullName>
        <ecNumber evidence="8">1.3.8.7</ecNumber>
    </submittedName>
</protein>
<keyword evidence="5 8" id="KW-0560">Oxidoreductase</keyword>
<dbReference type="Pfam" id="PF02770">
    <property type="entry name" value="Acyl-CoA_dh_M"/>
    <property type="match status" value="1"/>
</dbReference>
<dbReference type="RefSeq" id="WP_209694469.1">
    <property type="nucleotide sequence ID" value="NZ_BAAAVU010000030.1"/>
</dbReference>
<keyword evidence="9" id="KW-1185">Reference proteome</keyword>
<evidence type="ECO:0000256" key="2">
    <source>
        <dbReference type="ARBA" id="ARBA00009347"/>
    </source>
</evidence>
<dbReference type="Gene3D" id="1.10.540.10">
    <property type="entry name" value="Acyl-CoA dehydrogenase/oxidase, N-terminal domain"/>
    <property type="match status" value="1"/>
</dbReference>
<dbReference type="InterPro" id="IPR006091">
    <property type="entry name" value="Acyl-CoA_Oxase/DH_mid-dom"/>
</dbReference>
<gene>
    <name evidence="8" type="ORF">JOF29_002667</name>
</gene>
<dbReference type="Gene3D" id="2.40.110.10">
    <property type="entry name" value="Butyryl-CoA Dehydrogenase, subunit A, domain 2"/>
    <property type="match status" value="1"/>
</dbReference>
<feature type="domain" description="Acyl-CoA dehydrogenase/oxidase C-terminal" evidence="6">
    <location>
        <begin position="240"/>
        <end position="392"/>
    </location>
</feature>
<dbReference type="GO" id="GO:0070991">
    <property type="term" value="F:medium-chain fatty acyl-CoA dehydrogenase activity"/>
    <property type="evidence" value="ECO:0007669"/>
    <property type="project" value="UniProtKB-EC"/>
</dbReference>
<dbReference type="Pfam" id="PF00441">
    <property type="entry name" value="Acyl-CoA_dh_1"/>
    <property type="match status" value="1"/>
</dbReference>
<comment type="cofactor">
    <cofactor evidence="1 5">
        <name>FAD</name>
        <dbReference type="ChEBI" id="CHEBI:57692"/>
    </cofactor>
</comment>
<accession>A0ABS4UIZ5</accession>
<dbReference type="InterPro" id="IPR046373">
    <property type="entry name" value="Acyl-CoA_Oxase/DH_mid-dom_sf"/>
</dbReference>
<reference evidence="8 9" key="1">
    <citation type="submission" date="2021-03" db="EMBL/GenBank/DDBJ databases">
        <title>Sequencing the genomes of 1000 actinobacteria strains.</title>
        <authorList>
            <person name="Klenk H.-P."/>
        </authorList>
    </citation>
    <scope>NUCLEOTIDE SEQUENCE [LARGE SCALE GENOMIC DNA]</scope>
    <source>
        <strain evidence="8 9">DSM 18824</strain>
    </source>
</reference>
<evidence type="ECO:0000256" key="5">
    <source>
        <dbReference type="RuleBase" id="RU362125"/>
    </source>
</evidence>
<dbReference type="EMBL" id="JAGINT010000001">
    <property type="protein sequence ID" value="MBP2351584.1"/>
    <property type="molecule type" value="Genomic_DNA"/>
</dbReference>
<dbReference type="EC" id="1.3.8.7" evidence="8"/>
<evidence type="ECO:0000256" key="4">
    <source>
        <dbReference type="ARBA" id="ARBA00022827"/>
    </source>
</evidence>
<feature type="domain" description="Acyl-CoA oxidase/dehydrogenase middle" evidence="7">
    <location>
        <begin position="131"/>
        <end position="226"/>
    </location>
</feature>
<evidence type="ECO:0000259" key="7">
    <source>
        <dbReference type="Pfam" id="PF02770"/>
    </source>
</evidence>
<evidence type="ECO:0000313" key="9">
    <source>
        <dbReference type="Proteomes" id="UP000755585"/>
    </source>
</evidence>
<keyword evidence="3 5" id="KW-0285">Flavoprotein</keyword>
<evidence type="ECO:0000313" key="8">
    <source>
        <dbReference type="EMBL" id="MBP2351584.1"/>
    </source>
</evidence>
<name>A0ABS4UIZ5_9ACTN</name>
<comment type="caution">
    <text evidence="8">The sequence shown here is derived from an EMBL/GenBank/DDBJ whole genome shotgun (WGS) entry which is preliminary data.</text>
</comment>
<dbReference type="PANTHER" id="PTHR43884:SF12">
    <property type="entry name" value="ISOVALERYL-COA DEHYDROGENASE, MITOCHONDRIAL-RELATED"/>
    <property type="match status" value="1"/>
</dbReference>
<comment type="similarity">
    <text evidence="2 5">Belongs to the acyl-CoA dehydrogenase family.</text>
</comment>
<evidence type="ECO:0000256" key="1">
    <source>
        <dbReference type="ARBA" id="ARBA00001974"/>
    </source>
</evidence>
<dbReference type="Gene3D" id="1.20.140.10">
    <property type="entry name" value="Butyryl-CoA Dehydrogenase, subunit A, domain 3"/>
    <property type="match status" value="1"/>
</dbReference>
<dbReference type="Proteomes" id="UP000755585">
    <property type="component" value="Unassembled WGS sequence"/>
</dbReference>
<dbReference type="SUPFAM" id="SSF47203">
    <property type="entry name" value="Acyl-CoA dehydrogenase C-terminal domain-like"/>
    <property type="match status" value="1"/>
</dbReference>
<proteinExistence type="inferred from homology"/>
<organism evidence="8 9">
    <name type="scientific">Kribbella aluminosa</name>
    <dbReference type="NCBI Taxonomy" id="416017"/>
    <lineage>
        <taxon>Bacteria</taxon>
        <taxon>Bacillati</taxon>
        <taxon>Actinomycetota</taxon>
        <taxon>Actinomycetes</taxon>
        <taxon>Propionibacteriales</taxon>
        <taxon>Kribbellaceae</taxon>
        <taxon>Kribbella</taxon>
    </lineage>
</organism>
<evidence type="ECO:0000259" key="6">
    <source>
        <dbReference type="Pfam" id="PF00441"/>
    </source>
</evidence>
<dbReference type="InterPro" id="IPR036250">
    <property type="entry name" value="AcylCo_DH-like_C"/>
</dbReference>
<dbReference type="InterPro" id="IPR009100">
    <property type="entry name" value="AcylCoA_DH/oxidase_NM_dom_sf"/>
</dbReference>
<sequence>MINLETPRKFKAFVNQAHQVAAEMLRPNSRRYDLAEHEYPVELDMLAAMVDGLGASGTGSGAGASGVRRTAGAEDGVVNGSNLSSVLSIMEMCWGDVGLLLSMPRQGLGNSAIASVASDEQLQRFEGVWAAMAITEPGCGSDSASIQTTARLDGDSYVLNGEKIFVTAGGRCDAIVVWATLDKSLGRAAIKSFVVMKDTPGMTVERLEHKLGIRASDTATIRFDNCRVPAANLLGTADIDKGFAGVMQTFDNTRPLVAAMAVGCARAALELTRDLLADAGVHVDYDRPTARQSHAAATYLAMEADWEAAYLLTLQAAWMADNAQPNSLQASMAKAKAGRTANDITLGCVALTNTFGYSEHHLLEKWSRDSKILDIFEGTQQIQQLIVARRLLGKTSAELK</sequence>
<evidence type="ECO:0000256" key="3">
    <source>
        <dbReference type="ARBA" id="ARBA00022630"/>
    </source>
</evidence>
<dbReference type="SUPFAM" id="SSF56645">
    <property type="entry name" value="Acyl-CoA dehydrogenase NM domain-like"/>
    <property type="match status" value="1"/>
</dbReference>